<dbReference type="PATRIC" id="fig|935198.13.peg.292"/>
<accession>B2TIQ4</accession>
<proteinExistence type="predicted"/>
<accession>U4P1J5</accession>
<dbReference type="HOGENOM" id="CLU_2218435_0_0_9"/>
<protein>
    <submittedName>
        <fullName evidence="1">Erythrocyte membrane protein 1</fullName>
    </submittedName>
</protein>
<sequence>MKMKHVLLEMYCSLKSDNEKPTYCEGVGHICIHNKCEYMGCTYCPNEIAYANEHGVVEDELDFVGFGGDMNGNDDNKTKELIEKWNKICRKKIDEAYEEYMDYRNS</sequence>
<dbReference type="KEGG" id="cbk:CLL_A0317"/>
<name>B2TIQ4_CLOBB</name>
<dbReference type="EMBL" id="CP001056">
    <property type="protein sequence ID" value="ACD24110.1"/>
    <property type="molecule type" value="Genomic_DNA"/>
</dbReference>
<reference evidence="1" key="1">
    <citation type="submission" date="2009-06" db="EMBL/GenBank/DDBJ databases">
        <authorList>
            <consortium name="US DOE Joint Genome Institute (JGI-PGF)"/>
            <person name="Lucas S."/>
            <person name="Copeland A."/>
            <person name="Lapidus A."/>
            <person name="Glavina del Rio T."/>
            <person name="Dalin E."/>
            <person name="Tice H."/>
            <person name="Bruce D."/>
            <person name="Goodwin L."/>
            <person name="Pitluck S."/>
            <person name="Kyrpides N."/>
            <person name="Mavromatis K."/>
            <person name="Ivanova N."/>
            <person name="Saunders E."/>
            <person name="Brettin T."/>
            <person name="Detter J.C."/>
            <person name="Han C."/>
            <person name="Larimer F."/>
            <person name="Land M."/>
            <person name="Hauser L."/>
            <person name="Markowitz V."/>
            <person name="Cheng J.-F."/>
            <person name="Hugenholtz P."/>
            <person name="Woyke T."/>
            <person name="Wu D."/>
            <person name="Gronow S."/>
            <person name="Klenk H.-P."/>
            <person name="Eisen J.A."/>
        </authorList>
    </citation>
    <scope>NUCLEOTIDE SEQUENCE</scope>
    <source>
        <strain evidence="1">Eklund 17B</strain>
    </source>
</reference>
<reference evidence="1" key="2">
    <citation type="submission" date="2009-08" db="EMBL/GenBank/DDBJ databases">
        <authorList>
            <person name="Shrivastava S."/>
            <person name="Brinkac L.M."/>
            <person name="Dodson R.J."/>
            <person name="Harkins D.M."/>
            <person name="Durkin A.S."/>
            <person name="Sutton G."/>
        </authorList>
    </citation>
    <scope>NUCLEOTIDE SEQUENCE</scope>
    <source>
        <strain evidence="1">Eklund 17B</strain>
    </source>
</reference>
<dbReference type="AlphaFoldDB" id="B2TIQ4"/>
<gene>
    <name evidence="1" type="ordered locus">CLL_A0317</name>
</gene>
<evidence type="ECO:0000313" key="1">
    <source>
        <dbReference type="EMBL" id="ACD24110.1"/>
    </source>
</evidence>
<organism evidence="1">
    <name type="scientific">Clostridium botulinum (strain Eklund 17B / Type B)</name>
    <dbReference type="NCBI Taxonomy" id="935198"/>
    <lineage>
        <taxon>Bacteria</taxon>
        <taxon>Bacillati</taxon>
        <taxon>Bacillota</taxon>
        <taxon>Clostridia</taxon>
        <taxon>Eubacteriales</taxon>
        <taxon>Clostridiaceae</taxon>
        <taxon>Clostridium</taxon>
    </lineage>
</organism>